<keyword evidence="4" id="KW-0966">Cell projection</keyword>
<dbReference type="EMBL" id="FOES01000001">
    <property type="protein sequence ID" value="SEP57183.1"/>
    <property type="molecule type" value="Genomic_DNA"/>
</dbReference>
<accession>A0A1H8YYL8</accession>
<dbReference type="STRING" id="571933.SAMN05216362_101137"/>
<gene>
    <name evidence="4" type="ORF">SAMN05216362_101137</name>
</gene>
<evidence type="ECO:0000313" key="4">
    <source>
        <dbReference type="EMBL" id="SEP57183.1"/>
    </source>
</evidence>
<comment type="similarity">
    <text evidence="1">Belongs to the FlgD family.</text>
</comment>
<dbReference type="Pfam" id="PF03963">
    <property type="entry name" value="FlgD"/>
    <property type="match status" value="1"/>
</dbReference>
<dbReference type="AlphaFoldDB" id="A0A1H8YYL8"/>
<dbReference type="NCBIfam" id="NF007197">
    <property type="entry name" value="PRK09618.1"/>
    <property type="match status" value="1"/>
</dbReference>
<keyword evidence="4" id="KW-0969">Cilium</keyword>
<evidence type="ECO:0000256" key="3">
    <source>
        <dbReference type="SAM" id="MobiDB-lite"/>
    </source>
</evidence>
<organism evidence="4 5">
    <name type="scientific">Piscibacillus halophilus</name>
    <dbReference type="NCBI Taxonomy" id="571933"/>
    <lineage>
        <taxon>Bacteria</taxon>
        <taxon>Bacillati</taxon>
        <taxon>Bacillota</taxon>
        <taxon>Bacilli</taxon>
        <taxon>Bacillales</taxon>
        <taxon>Bacillaceae</taxon>
        <taxon>Piscibacillus</taxon>
    </lineage>
</organism>
<evidence type="ECO:0000256" key="1">
    <source>
        <dbReference type="ARBA" id="ARBA00010577"/>
    </source>
</evidence>
<dbReference type="RefSeq" id="WP_256205212.1">
    <property type="nucleotide sequence ID" value="NZ_FOES01000001.1"/>
</dbReference>
<name>A0A1H8YYL8_9BACI</name>
<evidence type="ECO:0000313" key="5">
    <source>
        <dbReference type="Proteomes" id="UP000199427"/>
    </source>
</evidence>
<dbReference type="Proteomes" id="UP000199427">
    <property type="component" value="Unassembled WGS sequence"/>
</dbReference>
<dbReference type="InterPro" id="IPR005648">
    <property type="entry name" value="FlgD"/>
</dbReference>
<keyword evidence="4" id="KW-0282">Flagellum</keyword>
<proteinExistence type="inferred from homology"/>
<dbReference type="GO" id="GO:0044781">
    <property type="term" value="P:bacterial-type flagellum organization"/>
    <property type="evidence" value="ECO:0007669"/>
    <property type="project" value="UniProtKB-KW"/>
</dbReference>
<keyword evidence="5" id="KW-1185">Reference proteome</keyword>
<evidence type="ECO:0000256" key="2">
    <source>
        <dbReference type="ARBA" id="ARBA00022795"/>
    </source>
</evidence>
<protein>
    <submittedName>
        <fullName evidence="4">Flagellar basal-body rod modification protein FlgD</fullName>
    </submittedName>
</protein>
<keyword evidence="2" id="KW-1005">Bacterial flagellum biogenesis</keyword>
<feature type="region of interest" description="Disordered" evidence="3">
    <location>
        <begin position="1"/>
        <end position="21"/>
    </location>
</feature>
<feature type="compositionally biased region" description="Polar residues" evidence="3">
    <location>
        <begin position="8"/>
        <end position="19"/>
    </location>
</feature>
<sequence length="147" mass="16830">MKVDPSLMLSNQNRGPETNSDLDKDAFLKILMTQLTNQDPLDPMKDQDFVAQMASFSQLEQMTNMSSEFSRFFNGQLSQNFLQFSHLIGKEVTYRAVVDDKVQELQATVKSVKRQGEDILLTLQNDEVIKAEQVYEIESSMNENEVL</sequence>
<reference evidence="4 5" key="1">
    <citation type="submission" date="2016-10" db="EMBL/GenBank/DDBJ databases">
        <authorList>
            <person name="de Groot N.N."/>
        </authorList>
    </citation>
    <scope>NUCLEOTIDE SEQUENCE [LARGE SCALE GENOMIC DNA]</scope>
    <source>
        <strain evidence="4 5">DSM 21633</strain>
    </source>
</reference>